<keyword evidence="9 13" id="KW-0472">Membrane</keyword>
<dbReference type="PANTHER" id="PTHR24062">
    <property type="entry name" value="VOMERONASAL TYPE-1 RECEPTOR"/>
    <property type="match status" value="1"/>
</dbReference>
<keyword evidence="5 13" id="KW-0589">Pheromone response</keyword>
<reference evidence="15" key="2">
    <citation type="submission" date="2025-08" db="UniProtKB">
        <authorList>
            <consortium name="Ensembl"/>
        </authorList>
    </citation>
    <scope>IDENTIFICATION</scope>
    <source>
        <strain evidence="15">Thorbecke</strain>
    </source>
</reference>
<comment type="function">
    <text evidence="1">Putative pheromone receptor.</text>
</comment>
<organism evidence="15 16">
    <name type="scientific">Oryctolagus cuniculus</name>
    <name type="common">Rabbit</name>
    <dbReference type="NCBI Taxonomy" id="9986"/>
    <lineage>
        <taxon>Eukaryota</taxon>
        <taxon>Metazoa</taxon>
        <taxon>Chordata</taxon>
        <taxon>Craniata</taxon>
        <taxon>Vertebrata</taxon>
        <taxon>Euteleostomi</taxon>
        <taxon>Mammalia</taxon>
        <taxon>Eutheria</taxon>
        <taxon>Euarchontoglires</taxon>
        <taxon>Glires</taxon>
        <taxon>Lagomorpha</taxon>
        <taxon>Leporidae</taxon>
        <taxon>Oryctolagus</taxon>
    </lineage>
</organism>
<evidence type="ECO:0000256" key="2">
    <source>
        <dbReference type="ARBA" id="ARBA00004651"/>
    </source>
</evidence>
<sequence>MFSRDFIVGMVYLLQTAVGILGNFYLLYHYLFLYLTGYRVRSTGVIFRHLTIANSLVIFSKGVLQTMAAFGMNFSLSDVECKLVFYVHRVGRGVSINTTSLLSVFQVIIINPRNSRYAEFKAKALKYMDLSNILCWILHMMLNIMVPMKMTGQWSNKNITRRDYGFCYAEDHNNVIEYLLYTILLLFPDVFCLMLMLWASSSMIFILHRHRQQVQHIHRTSVSCKSAPETRATQNTLVLVSTFVSSYTLSSIFHGCFAFLNKPNFWLVNASTLIAACFPMVSPFILMSRNSSASRFSLAWIRNIKLPKLKRNT</sequence>
<reference evidence="15" key="3">
    <citation type="submission" date="2025-09" db="UniProtKB">
        <authorList>
            <consortium name="Ensembl"/>
        </authorList>
    </citation>
    <scope>IDENTIFICATION</scope>
    <source>
        <strain evidence="15">Thorbecke</strain>
    </source>
</reference>
<evidence type="ECO:0000313" key="16">
    <source>
        <dbReference type="Proteomes" id="UP000001811"/>
    </source>
</evidence>
<name>A0A5F9CW39_RABIT</name>
<keyword evidence="6 13" id="KW-0812">Transmembrane</keyword>
<dbReference type="InterPro" id="IPR004072">
    <property type="entry name" value="Vmron_rcpt_1"/>
</dbReference>
<dbReference type="CTD" id="100311092"/>
<evidence type="ECO:0000313" key="15">
    <source>
        <dbReference type="Ensembl" id="ENSOCUP00000037992.1"/>
    </source>
</evidence>
<dbReference type="Gene3D" id="1.20.1070.10">
    <property type="entry name" value="Rhodopsin 7-helix transmembrane proteins"/>
    <property type="match status" value="1"/>
</dbReference>
<dbReference type="RefSeq" id="NP_001160784.1">
    <property type="nucleotide sequence ID" value="NM_001167312.1"/>
</dbReference>
<keyword evidence="7 13" id="KW-1133">Transmembrane helix</keyword>
<keyword evidence="10 13" id="KW-0675">Receptor</keyword>
<feature type="transmembrane region" description="Helical" evidence="13">
    <location>
        <begin position="266"/>
        <end position="286"/>
    </location>
</feature>
<feature type="transmembrane region" description="Helical" evidence="13">
    <location>
        <begin position="90"/>
        <end position="110"/>
    </location>
</feature>
<dbReference type="InterPro" id="IPR017452">
    <property type="entry name" value="GPCR_Rhodpsn_7TM"/>
</dbReference>
<dbReference type="PaxDb" id="9986-ENSOCUP00000022071"/>
<evidence type="ECO:0000256" key="5">
    <source>
        <dbReference type="ARBA" id="ARBA00022507"/>
    </source>
</evidence>
<dbReference type="GeneTree" id="ENSGT00960000186612"/>
<keyword evidence="11" id="KW-0325">Glycoprotein</keyword>
<dbReference type="Proteomes" id="UP000001811">
    <property type="component" value="Unplaced"/>
</dbReference>
<dbReference type="AlphaFoldDB" id="A0A5F9CW39"/>
<dbReference type="Ensembl" id="ENSOCUT00000058313.1">
    <property type="protein sequence ID" value="ENSOCUP00000037992.1"/>
    <property type="gene ID" value="ENSOCUG00000036876.1"/>
</dbReference>
<dbReference type="InParanoid" id="A0A5F9CW39"/>
<keyword evidence="16" id="KW-1185">Reference proteome</keyword>
<keyword evidence="8 13" id="KW-0297">G-protein coupled receptor</keyword>
<reference evidence="15 16" key="1">
    <citation type="journal article" date="2011" name="Nature">
        <title>A high-resolution map of human evolutionary constraint using 29 mammals.</title>
        <authorList>
            <person name="Lindblad-Toh K."/>
            <person name="Garber M."/>
            <person name="Zuk O."/>
            <person name="Lin M.F."/>
            <person name="Parker B.J."/>
            <person name="Washietl S."/>
            <person name="Kheradpour P."/>
            <person name="Ernst J."/>
            <person name="Jordan G."/>
            <person name="Mauceli E."/>
            <person name="Ward L.D."/>
            <person name="Lowe C.B."/>
            <person name="Holloway A.K."/>
            <person name="Clamp M."/>
            <person name="Gnerre S."/>
            <person name="Alfoldi J."/>
            <person name="Beal K."/>
            <person name="Chang J."/>
            <person name="Clawson H."/>
            <person name="Cuff J."/>
            <person name="Di Palma F."/>
            <person name="Fitzgerald S."/>
            <person name="Flicek P."/>
            <person name="Guttman M."/>
            <person name="Hubisz M.J."/>
            <person name="Jaffe D.B."/>
            <person name="Jungreis I."/>
            <person name="Kent W.J."/>
            <person name="Kostka D."/>
            <person name="Lara M."/>
            <person name="Martins A.L."/>
            <person name="Massingham T."/>
            <person name="Moltke I."/>
            <person name="Raney B.J."/>
            <person name="Rasmussen M.D."/>
            <person name="Robinson J."/>
            <person name="Stark A."/>
            <person name="Vilella A.J."/>
            <person name="Wen J."/>
            <person name="Xie X."/>
            <person name="Zody M.C."/>
            <person name="Baldwin J."/>
            <person name="Bloom T."/>
            <person name="Chin C.W."/>
            <person name="Heiman D."/>
            <person name="Nicol R."/>
            <person name="Nusbaum C."/>
            <person name="Young S."/>
            <person name="Wilkinson J."/>
            <person name="Worley K.C."/>
            <person name="Kovar C.L."/>
            <person name="Muzny D.M."/>
            <person name="Gibbs R.A."/>
            <person name="Cree A."/>
            <person name="Dihn H.H."/>
            <person name="Fowler G."/>
            <person name="Jhangiani S."/>
            <person name="Joshi V."/>
            <person name="Lee S."/>
            <person name="Lewis L.R."/>
            <person name="Nazareth L.V."/>
            <person name="Okwuonu G."/>
            <person name="Santibanez J."/>
            <person name="Warren W.C."/>
            <person name="Mardis E.R."/>
            <person name="Weinstock G.M."/>
            <person name="Wilson R.K."/>
            <person name="Delehaunty K."/>
            <person name="Dooling D."/>
            <person name="Fronik C."/>
            <person name="Fulton L."/>
            <person name="Fulton B."/>
            <person name="Graves T."/>
            <person name="Minx P."/>
            <person name="Sodergren E."/>
            <person name="Birney E."/>
            <person name="Margulies E.H."/>
            <person name="Herrero J."/>
            <person name="Green E.D."/>
            <person name="Haussler D."/>
            <person name="Siepel A."/>
            <person name="Goldman N."/>
            <person name="Pollard K.S."/>
            <person name="Pedersen J.S."/>
            <person name="Lander E.S."/>
            <person name="Kellis M."/>
        </authorList>
    </citation>
    <scope>NUCLEOTIDE SEQUENCE [LARGE SCALE GENOMIC DNA]</scope>
    <source>
        <strain evidence="16">Thorbecke</strain>
    </source>
</reference>
<dbReference type="GeneID" id="100311092"/>
<evidence type="ECO:0000256" key="12">
    <source>
        <dbReference type="ARBA" id="ARBA00023224"/>
    </source>
</evidence>
<dbReference type="OrthoDB" id="9606139at2759"/>
<dbReference type="GO" id="GO:0019236">
    <property type="term" value="P:response to pheromone"/>
    <property type="evidence" value="ECO:0007669"/>
    <property type="project" value="UniProtKB-KW"/>
</dbReference>
<dbReference type="PRINTS" id="PR01534">
    <property type="entry name" value="VOMERONASL1R"/>
</dbReference>
<comment type="similarity">
    <text evidence="3 13">Belongs to the G-protein coupled receptor 1 family.</text>
</comment>
<dbReference type="GO" id="GO:0007606">
    <property type="term" value="P:sensory perception of chemical stimulus"/>
    <property type="evidence" value="ECO:0007669"/>
    <property type="project" value="UniProtKB-ARBA"/>
</dbReference>
<dbReference type="GO" id="GO:0016503">
    <property type="term" value="F:pheromone receptor activity"/>
    <property type="evidence" value="ECO:0007669"/>
    <property type="project" value="InterPro"/>
</dbReference>
<feature type="transmembrane region" description="Helical" evidence="13">
    <location>
        <begin position="49"/>
        <end position="70"/>
    </location>
</feature>
<protein>
    <recommendedName>
        <fullName evidence="13">Vomeronasal type-1 receptor</fullName>
    </recommendedName>
</protein>
<evidence type="ECO:0000256" key="11">
    <source>
        <dbReference type="ARBA" id="ARBA00023180"/>
    </source>
</evidence>
<feature type="transmembrane region" description="Helical" evidence="13">
    <location>
        <begin position="237"/>
        <end position="260"/>
    </location>
</feature>
<dbReference type="FunFam" id="1.20.1070.10:FF:000033">
    <property type="entry name" value="Vomeronasal type-1 receptor"/>
    <property type="match status" value="1"/>
</dbReference>
<dbReference type="SUPFAM" id="SSF81321">
    <property type="entry name" value="Family A G protein-coupled receptor-like"/>
    <property type="match status" value="1"/>
</dbReference>
<feature type="transmembrane region" description="Helical" evidence="13">
    <location>
        <begin position="6"/>
        <end position="28"/>
    </location>
</feature>
<feature type="transmembrane region" description="Helical" evidence="13">
    <location>
        <begin position="178"/>
        <end position="207"/>
    </location>
</feature>
<comment type="subcellular location">
    <subcellularLocation>
        <location evidence="2 13">Cell membrane</location>
        <topology evidence="2 13">Multi-pass membrane protein</topology>
    </subcellularLocation>
</comment>
<evidence type="ECO:0000256" key="10">
    <source>
        <dbReference type="ARBA" id="ARBA00023170"/>
    </source>
</evidence>
<evidence type="ECO:0000256" key="8">
    <source>
        <dbReference type="ARBA" id="ARBA00023040"/>
    </source>
</evidence>
<keyword evidence="12 13" id="KW-0807">Transducer</keyword>
<proteinExistence type="inferred from homology"/>
<evidence type="ECO:0000256" key="4">
    <source>
        <dbReference type="ARBA" id="ARBA00022475"/>
    </source>
</evidence>
<dbReference type="PROSITE" id="PS50262">
    <property type="entry name" value="G_PROTEIN_RECEP_F1_2"/>
    <property type="match status" value="1"/>
</dbReference>
<keyword evidence="4 13" id="KW-1003">Cell membrane</keyword>
<feature type="transmembrane region" description="Helical" evidence="13">
    <location>
        <begin position="130"/>
        <end position="148"/>
    </location>
</feature>
<evidence type="ECO:0000256" key="6">
    <source>
        <dbReference type="ARBA" id="ARBA00022692"/>
    </source>
</evidence>
<dbReference type="GO" id="GO:0005886">
    <property type="term" value="C:plasma membrane"/>
    <property type="evidence" value="ECO:0007669"/>
    <property type="project" value="UniProtKB-SubCell"/>
</dbReference>
<accession>A0A5F9CW39</accession>
<gene>
    <name evidence="15" type="primary">ORYCUNV1R1626</name>
</gene>
<evidence type="ECO:0000256" key="3">
    <source>
        <dbReference type="ARBA" id="ARBA00010663"/>
    </source>
</evidence>
<dbReference type="Pfam" id="PF03402">
    <property type="entry name" value="V1R"/>
    <property type="match status" value="1"/>
</dbReference>
<evidence type="ECO:0000256" key="7">
    <source>
        <dbReference type="ARBA" id="ARBA00022989"/>
    </source>
</evidence>
<feature type="domain" description="G-protein coupled receptors family 1 profile" evidence="14">
    <location>
        <begin position="22"/>
        <end position="286"/>
    </location>
</feature>
<evidence type="ECO:0000256" key="9">
    <source>
        <dbReference type="ARBA" id="ARBA00023136"/>
    </source>
</evidence>
<evidence type="ECO:0000256" key="1">
    <source>
        <dbReference type="ARBA" id="ARBA00003878"/>
    </source>
</evidence>
<dbReference type="KEGG" id="ocu:100311092"/>
<evidence type="ECO:0000256" key="13">
    <source>
        <dbReference type="RuleBase" id="RU364061"/>
    </source>
</evidence>
<evidence type="ECO:0000259" key="14">
    <source>
        <dbReference type="PROSITE" id="PS50262"/>
    </source>
</evidence>